<accession>B0JEU4</accession>
<dbReference type="KEGG" id="vg:5867169"/>
<organism evidence="2 3">
    <name type="scientific">Cardiospermum yellow leaf curl betasatellite</name>
    <dbReference type="NCBI Taxonomy" id="497865"/>
    <lineage>
        <taxon>Viruses</taxon>
        <taxon>Viruses incertae sedis</taxon>
        <taxon>Tolecusatellitidae</taxon>
        <taxon>Betasatellite</taxon>
        <taxon>Betasatellite cardiospermi</taxon>
    </lineage>
</organism>
<dbReference type="InterPro" id="IPR018583">
    <property type="entry name" value="CLCuD_DNA-betaC1"/>
</dbReference>
<feature type="domain" description="Cotton leaf-curl disease DNA-betaC1" evidence="1">
    <location>
        <begin position="6"/>
        <end position="117"/>
    </location>
</feature>
<evidence type="ECO:0000313" key="3">
    <source>
        <dbReference type="Proteomes" id="UP000203054"/>
    </source>
</evidence>
<evidence type="ECO:0000313" key="2">
    <source>
        <dbReference type="EMBL" id="CAP70057.1"/>
    </source>
</evidence>
<dbReference type="RefSeq" id="YP_001661327.1">
    <property type="nucleotide sequence ID" value="NC_010297.1"/>
</dbReference>
<dbReference type="GeneID" id="5867169"/>
<keyword evidence="3" id="KW-1185">Reference proteome</keyword>
<dbReference type="EMBL" id="AM933578">
    <property type="protein sequence ID" value="CAP70057.1"/>
    <property type="molecule type" value="Genomic_DNA"/>
</dbReference>
<dbReference type="Pfam" id="PF09593">
    <property type="entry name" value="Pathogen_betaC1"/>
    <property type="match status" value="1"/>
</dbReference>
<name>B0JEU4_9VIRU</name>
<proteinExistence type="predicted"/>
<evidence type="ECO:0000259" key="1">
    <source>
        <dbReference type="Pfam" id="PF09593"/>
    </source>
</evidence>
<dbReference type="Proteomes" id="UP000203054">
    <property type="component" value="Segment"/>
</dbReference>
<reference evidence="2 3" key="1">
    <citation type="submission" date="2008-01" db="EMBL/GenBank/DDBJ databases">
        <title>Characterisation of Cardiospermum yellow leaf curl virus.</title>
        <authorList>
            <person name="Salim N."/>
            <person name="Stanley J."/>
        </authorList>
    </citation>
    <scope>NUCLEOTIDE SEQUENCE [LARGE SCALE GENOMIC DNA]</scope>
</reference>
<sequence length="117" mass="13175">MPITKKTSSGKLLQLSVNVFDSKFIVLLHITDTKSPQIQLQKIKLPYSFNSDDLLINVTGLEEELMQHLSLICDEHVPSKVYTDYLISAIDILILENSQELGLQVLEPCVVTITYTV</sequence>
<gene>
    <name evidence="2" type="primary">beta-C1</name>
</gene>
<protein>
    <submittedName>
        <fullName evidence="2">Beta-C1 protein</fullName>
    </submittedName>
</protein>